<evidence type="ECO:0000313" key="2">
    <source>
        <dbReference type="EMBL" id="SDM59912.1"/>
    </source>
</evidence>
<evidence type="ECO:0000259" key="1">
    <source>
        <dbReference type="SMART" id="SM00860"/>
    </source>
</evidence>
<dbReference type="AlphaFoldDB" id="A0A1G9UJ09"/>
<dbReference type="SMART" id="SM00860">
    <property type="entry name" value="SMI1_KNR4"/>
    <property type="match status" value="1"/>
</dbReference>
<sequence>MAGFDAAKARFWDDEFAEPPATEERIRTAERELGVTLPEELTELLRLHDGGGVADHCNAFPVAERTSWSDDHIPFECVMGVGEDESRLSMLDPGELPPATDFRSFVEGLTAESAYHGDDE</sequence>
<dbReference type="STRING" id="211114.SAMN04489726_2443"/>
<keyword evidence="3" id="KW-1185">Reference proteome</keyword>
<name>A0A1G9UJ09_ALLAB</name>
<reference evidence="2 3" key="1">
    <citation type="submission" date="2016-10" db="EMBL/GenBank/DDBJ databases">
        <authorList>
            <person name="de Groot N.N."/>
        </authorList>
    </citation>
    <scope>NUCLEOTIDE SEQUENCE [LARGE SCALE GENOMIC DNA]</scope>
    <source>
        <strain evidence="2 3">DSM 44149</strain>
    </source>
</reference>
<dbReference type="InterPro" id="IPR037883">
    <property type="entry name" value="Knr4/Smi1-like_sf"/>
</dbReference>
<accession>A0A1G9UJ09</accession>
<dbReference type="InterPro" id="IPR018958">
    <property type="entry name" value="Knr4/Smi1-like_dom"/>
</dbReference>
<dbReference type="Proteomes" id="UP000183376">
    <property type="component" value="Chromosome I"/>
</dbReference>
<dbReference type="RefSeq" id="WP_052407532.1">
    <property type="nucleotide sequence ID" value="NZ_JOEF01000014.1"/>
</dbReference>
<feature type="domain" description="Knr4/Smi1-like" evidence="1">
    <location>
        <begin position="20"/>
        <end position="108"/>
    </location>
</feature>
<evidence type="ECO:0000313" key="3">
    <source>
        <dbReference type="Proteomes" id="UP000183376"/>
    </source>
</evidence>
<organism evidence="2 3">
    <name type="scientific">Allokutzneria albata</name>
    <name type="common">Kibdelosporangium albatum</name>
    <dbReference type="NCBI Taxonomy" id="211114"/>
    <lineage>
        <taxon>Bacteria</taxon>
        <taxon>Bacillati</taxon>
        <taxon>Actinomycetota</taxon>
        <taxon>Actinomycetes</taxon>
        <taxon>Pseudonocardiales</taxon>
        <taxon>Pseudonocardiaceae</taxon>
        <taxon>Allokutzneria</taxon>
    </lineage>
</organism>
<dbReference type="EMBL" id="LT629701">
    <property type="protein sequence ID" value="SDM59912.1"/>
    <property type="molecule type" value="Genomic_DNA"/>
</dbReference>
<protein>
    <submittedName>
        <fullName evidence="2">SMI1 / KNR4 family (SUKH-1)</fullName>
    </submittedName>
</protein>
<dbReference type="Gene3D" id="3.40.1580.10">
    <property type="entry name" value="SMI1/KNR4-like"/>
    <property type="match status" value="1"/>
</dbReference>
<proteinExistence type="predicted"/>
<dbReference type="SUPFAM" id="SSF160631">
    <property type="entry name" value="SMI1/KNR4-like"/>
    <property type="match status" value="1"/>
</dbReference>
<dbReference type="Pfam" id="PF09346">
    <property type="entry name" value="SMI1_KNR4"/>
    <property type="match status" value="1"/>
</dbReference>
<gene>
    <name evidence="2" type="ORF">SAMN04489726_2443</name>
</gene>